<gene>
    <name evidence="2" type="ORF">CK820_G0051094</name>
</gene>
<feature type="non-terminal residue" evidence="2">
    <location>
        <position position="1"/>
    </location>
</feature>
<name>A0A2J8J361_PANTR</name>
<protein>
    <submittedName>
        <fullName evidence="2">SREBF1 isoform 2</fullName>
    </submittedName>
</protein>
<reference evidence="2 3" key="1">
    <citation type="submission" date="2017-12" db="EMBL/GenBank/DDBJ databases">
        <title>High-resolution comparative analysis of great ape genomes.</title>
        <authorList>
            <person name="Pollen A."/>
            <person name="Hastie A."/>
            <person name="Hormozdiari F."/>
            <person name="Dougherty M."/>
            <person name="Liu R."/>
            <person name="Chaisson M."/>
            <person name="Hoppe E."/>
            <person name="Hill C."/>
            <person name="Pang A."/>
            <person name="Hillier L."/>
            <person name="Baker C."/>
            <person name="Armstrong J."/>
            <person name="Shendure J."/>
            <person name="Paten B."/>
            <person name="Wilson R."/>
            <person name="Chao H."/>
            <person name="Schneider V."/>
            <person name="Ventura M."/>
            <person name="Kronenberg Z."/>
            <person name="Murali S."/>
            <person name="Gordon D."/>
            <person name="Cantsilieris S."/>
            <person name="Munson K."/>
            <person name="Nelson B."/>
            <person name="Raja A."/>
            <person name="Underwood J."/>
            <person name="Diekhans M."/>
            <person name="Fiddes I."/>
            <person name="Haussler D."/>
            <person name="Eichler E."/>
        </authorList>
    </citation>
    <scope>NUCLEOTIDE SEQUENCE [LARGE SCALE GENOMIC DNA]</scope>
    <source>
        <strain evidence="2">Yerkes chimp pedigree #C0471</strain>
    </source>
</reference>
<organism evidence="2 3">
    <name type="scientific">Pan troglodytes</name>
    <name type="common">Chimpanzee</name>
    <dbReference type="NCBI Taxonomy" id="9598"/>
    <lineage>
        <taxon>Eukaryota</taxon>
        <taxon>Metazoa</taxon>
        <taxon>Chordata</taxon>
        <taxon>Craniata</taxon>
        <taxon>Vertebrata</taxon>
        <taxon>Euteleostomi</taxon>
        <taxon>Mammalia</taxon>
        <taxon>Eutheria</taxon>
        <taxon>Euarchontoglires</taxon>
        <taxon>Primates</taxon>
        <taxon>Haplorrhini</taxon>
        <taxon>Catarrhini</taxon>
        <taxon>Hominidae</taxon>
        <taxon>Pan</taxon>
    </lineage>
</organism>
<dbReference type="EMBL" id="NBAG03000529">
    <property type="protein sequence ID" value="PNI17208.1"/>
    <property type="molecule type" value="Genomic_DNA"/>
</dbReference>
<proteinExistence type="predicted"/>
<comment type="caution">
    <text evidence="2">The sequence shown here is derived from an EMBL/GenBank/DDBJ whole genome shotgun (WGS) entry which is preliminary data.</text>
</comment>
<dbReference type="AlphaFoldDB" id="A0A2J8J361"/>
<sequence length="30" mass="3120">ASPTRTHQLLDRSLRRRAGPGGKGADGCAD</sequence>
<feature type="region of interest" description="Disordered" evidence="1">
    <location>
        <begin position="1"/>
        <end position="30"/>
    </location>
</feature>
<dbReference type="Proteomes" id="UP000236370">
    <property type="component" value="Unassembled WGS sequence"/>
</dbReference>
<accession>A0A2J8J361</accession>
<evidence type="ECO:0000256" key="1">
    <source>
        <dbReference type="SAM" id="MobiDB-lite"/>
    </source>
</evidence>
<evidence type="ECO:0000313" key="2">
    <source>
        <dbReference type="EMBL" id="PNI17208.1"/>
    </source>
</evidence>
<evidence type="ECO:0000313" key="3">
    <source>
        <dbReference type="Proteomes" id="UP000236370"/>
    </source>
</evidence>
<feature type="compositionally biased region" description="Gly residues" evidence="1">
    <location>
        <begin position="19"/>
        <end position="30"/>
    </location>
</feature>